<dbReference type="PANTHER" id="PTHR33112">
    <property type="entry name" value="DOMAIN PROTEIN, PUTATIVE-RELATED"/>
    <property type="match status" value="1"/>
</dbReference>
<dbReference type="Proteomes" id="UP001273166">
    <property type="component" value="Unassembled WGS sequence"/>
</dbReference>
<reference evidence="3" key="2">
    <citation type="submission" date="2023-06" db="EMBL/GenBank/DDBJ databases">
        <authorList>
            <consortium name="Lawrence Berkeley National Laboratory"/>
            <person name="Mondo S.J."/>
            <person name="Hensen N."/>
            <person name="Bonometti L."/>
            <person name="Westerberg I."/>
            <person name="Brannstrom I.O."/>
            <person name="Guillou S."/>
            <person name="Cros-Aarteil S."/>
            <person name="Calhoun S."/>
            <person name="Haridas S."/>
            <person name="Kuo A."/>
            <person name="Pangilinan J."/>
            <person name="Riley R."/>
            <person name="Labutti K."/>
            <person name="Andreopoulos B."/>
            <person name="Lipzen A."/>
            <person name="Chen C."/>
            <person name="Yanf M."/>
            <person name="Daum C."/>
            <person name="Ng V."/>
            <person name="Clum A."/>
            <person name="Steindorff A."/>
            <person name="Ohm R."/>
            <person name="Martin F."/>
            <person name="Silar P."/>
            <person name="Natvig D."/>
            <person name="Lalanne C."/>
            <person name="Gautier V."/>
            <person name="Ament-Velasquez S.L."/>
            <person name="Kruys A."/>
            <person name="Hutchinson M.I."/>
            <person name="Powell A.J."/>
            <person name="Barry K."/>
            <person name="Miller A.N."/>
            <person name="Grigoriev I.V."/>
            <person name="Debuchy R."/>
            <person name="Gladieux P."/>
            <person name="Thoren M.H."/>
            <person name="Johannesson H."/>
        </authorList>
    </citation>
    <scope>NUCLEOTIDE SEQUENCE</scope>
    <source>
        <strain evidence="3">CBS 333.67</strain>
    </source>
</reference>
<dbReference type="PANTHER" id="PTHR33112:SF13">
    <property type="entry name" value="HETEROKARYON INCOMPATIBILITY DOMAIN-CONTAINING PROTEIN"/>
    <property type="match status" value="1"/>
</dbReference>
<dbReference type="InterPro" id="IPR010730">
    <property type="entry name" value="HET"/>
</dbReference>
<accession>A0AAJ0M1A1</accession>
<dbReference type="Pfam" id="PF06985">
    <property type="entry name" value="HET"/>
    <property type="match status" value="1"/>
</dbReference>
<proteinExistence type="predicted"/>
<sequence>MDSKASTSLAKLQISSCEPDPQASRATTPPSSATQAGHRSGQCCQQCEALIRVIRRPAGPRRKVNINGNLADVFYGREDIEESIRGGCPTCRIFLEAVLHFSRHRNGWKPPESIRVNWAPRRSFHSFRLTVQAFGDWSSKPGATVELHAPEDVNLCDWPLRPPPFSTSTAAKLAQIDKWLQQCRKSHVHCRLGDGDDSREQATPLPKRVLDISSPDGEIRLHEPQGTTSTGRYICLSHCWGDSQPLTTSRSTLESRKRAIPWDTIPPSFQDVVTITRKLGVRFLWIDSLCIIQDDHKDWAEQAPAMCAIYRGAFLTIAATRCEGCHDRLLPTLDQRLCGTDEKGNPLEVVLRVACPHLRHWGTESAYSFLERAWIFQERLLSRRVVHFGFDEVFWECMESTSCQCDPEDVYDINLTLPIKSIRYRQSNPDAADSTLKSQWRIWHEIVDFYTHLQLTYATDRPAAILGLAREMEPLRKGLYMAGVWEDNLPADLAWYVDKYHGRFSSSSSSRCRPTWSWTSISFPCYYSPSWVDGAVEVVVIESPAPPASKPHTQHTNSKKSLGAITLRGRVFTGTSDTTMNDQDISGKGPTPGHTWLRRSFACGSFSRRGRRAFYSPDIPFNTPFPPDGQQVFCLAIGFDATKTQHFDVGLVLQCVDEGEQLYERLGIVRVEGGGADPKERRPGGGFDGFHGLEIKTITLI</sequence>
<dbReference type="RefSeq" id="XP_062720988.1">
    <property type="nucleotide sequence ID" value="XM_062869265.1"/>
</dbReference>
<reference evidence="3" key="1">
    <citation type="journal article" date="2023" name="Mol. Phylogenet. Evol.">
        <title>Genome-scale phylogeny and comparative genomics of the fungal order Sordariales.</title>
        <authorList>
            <person name="Hensen N."/>
            <person name="Bonometti L."/>
            <person name="Westerberg I."/>
            <person name="Brannstrom I.O."/>
            <person name="Guillou S."/>
            <person name="Cros-Aarteil S."/>
            <person name="Calhoun S."/>
            <person name="Haridas S."/>
            <person name="Kuo A."/>
            <person name="Mondo S."/>
            <person name="Pangilinan J."/>
            <person name="Riley R."/>
            <person name="LaButti K."/>
            <person name="Andreopoulos B."/>
            <person name="Lipzen A."/>
            <person name="Chen C."/>
            <person name="Yan M."/>
            <person name="Daum C."/>
            <person name="Ng V."/>
            <person name="Clum A."/>
            <person name="Steindorff A."/>
            <person name="Ohm R.A."/>
            <person name="Martin F."/>
            <person name="Silar P."/>
            <person name="Natvig D.O."/>
            <person name="Lalanne C."/>
            <person name="Gautier V."/>
            <person name="Ament-Velasquez S.L."/>
            <person name="Kruys A."/>
            <person name="Hutchinson M.I."/>
            <person name="Powell A.J."/>
            <person name="Barry K."/>
            <person name="Miller A.N."/>
            <person name="Grigoriev I.V."/>
            <person name="Debuchy R."/>
            <person name="Gladieux P."/>
            <person name="Hiltunen Thoren M."/>
            <person name="Johannesson H."/>
        </authorList>
    </citation>
    <scope>NUCLEOTIDE SEQUENCE</scope>
    <source>
        <strain evidence="3">CBS 333.67</strain>
    </source>
</reference>
<organism evidence="3 4">
    <name type="scientific">Chaetomium strumarium</name>
    <dbReference type="NCBI Taxonomy" id="1170767"/>
    <lineage>
        <taxon>Eukaryota</taxon>
        <taxon>Fungi</taxon>
        <taxon>Dikarya</taxon>
        <taxon>Ascomycota</taxon>
        <taxon>Pezizomycotina</taxon>
        <taxon>Sordariomycetes</taxon>
        <taxon>Sordariomycetidae</taxon>
        <taxon>Sordariales</taxon>
        <taxon>Chaetomiaceae</taxon>
        <taxon>Chaetomium</taxon>
    </lineage>
</organism>
<feature type="compositionally biased region" description="Polar residues" evidence="1">
    <location>
        <begin position="1"/>
        <end position="16"/>
    </location>
</feature>
<feature type="compositionally biased region" description="Polar residues" evidence="1">
    <location>
        <begin position="24"/>
        <end position="37"/>
    </location>
</feature>
<dbReference type="AlphaFoldDB" id="A0AAJ0M1A1"/>
<evidence type="ECO:0000259" key="2">
    <source>
        <dbReference type="Pfam" id="PF06985"/>
    </source>
</evidence>
<feature type="region of interest" description="Disordered" evidence="1">
    <location>
        <begin position="1"/>
        <end position="39"/>
    </location>
</feature>
<evidence type="ECO:0000256" key="1">
    <source>
        <dbReference type="SAM" id="MobiDB-lite"/>
    </source>
</evidence>
<evidence type="ECO:0000313" key="4">
    <source>
        <dbReference type="Proteomes" id="UP001273166"/>
    </source>
</evidence>
<dbReference type="EMBL" id="JAUDZG010000004">
    <property type="protein sequence ID" value="KAK3305208.1"/>
    <property type="molecule type" value="Genomic_DNA"/>
</dbReference>
<gene>
    <name evidence="3" type="ORF">B0T15DRAFT_531637</name>
</gene>
<keyword evidence="4" id="KW-1185">Reference proteome</keyword>
<name>A0AAJ0M1A1_9PEZI</name>
<comment type="caution">
    <text evidence="3">The sequence shown here is derived from an EMBL/GenBank/DDBJ whole genome shotgun (WGS) entry which is preliminary data.</text>
</comment>
<evidence type="ECO:0000313" key="3">
    <source>
        <dbReference type="EMBL" id="KAK3305208.1"/>
    </source>
</evidence>
<dbReference type="GeneID" id="87888094"/>
<protein>
    <submittedName>
        <fullName evidence="3">Heterokaryon incompatibility protein-domain-containing protein</fullName>
    </submittedName>
</protein>
<feature type="domain" description="Heterokaryon incompatibility" evidence="2">
    <location>
        <begin position="233"/>
        <end position="378"/>
    </location>
</feature>